<feature type="non-terminal residue" evidence="3">
    <location>
        <position position="1"/>
    </location>
</feature>
<comment type="caution">
    <text evidence="3">The sequence shown here is derived from an EMBL/GenBank/DDBJ whole genome shotgun (WGS) entry which is preliminary data.</text>
</comment>
<dbReference type="EMBL" id="AHHH01000037">
    <property type="protein sequence ID" value="ESU43805.1"/>
    <property type="molecule type" value="Genomic_DNA"/>
</dbReference>
<feature type="domain" description="Replication factor A C-terminal" evidence="2">
    <location>
        <begin position="376"/>
        <end position="483"/>
    </location>
</feature>
<keyword evidence="1" id="KW-0378">Hydrolase</keyword>
<protein>
    <recommendedName>
        <fullName evidence="2">Replication factor A C-terminal domain-containing protein</fullName>
    </recommendedName>
</protein>
<accession>V6U3G7</accession>
<reference evidence="4" key="1">
    <citation type="submission" date="2012-02" db="EMBL/GenBank/DDBJ databases">
        <title>Genome sequencing of Giardia lamblia Genotypes A2 and B isolates (DH and GS) and comparative analysis with the genomes of Genotypes A1 and E (WB and Pig).</title>
        <authorList>
            <person name="Adam R."/>
            <person name="Dahlstrom E."/>
            <person name="Martens C."/>
            <person name="Bruno D."/>
            <person name="Barbian K."/>
            <person name="Porcella S.F."/>
            <person name="Nash T."/>
        </authorList>
    </citation>
    <scope>NUCLEOTIDE SEQUENCE</scope>
    <source>
        <strain evidence="4">GS</strain>
    </source>
</reference>
<reference evidence="3 4" key="2">
    <citation type="journal article" date="2013" name="Genome Biol. Evol.">
        <title>Genome sequencing of Giardia lamblia genotypes A2 and B isolates (DH and GS) and comparative analysis with the genomes of genotypes A1 and E (WB and Pig).</title>
        <authorList>
            <person name="Adam R.D."/>
            <person name="Dahlstrom E.W."/>
            <person name="Martens C.A."/>
            <person name="Bruno D.P."/>
            <person name="Barbian K.D."/>
            <person name="Ricklefs S.M."/>
            <person name="Hernandez M.M."/>
            <person name="Narla N.P."/>
            <person name="Patel R.B."/>
            <person name="Porcella S.F."/>
            <person name="Nash T.E."/>
        </authorList>
    </citation>
    <scope>NUCLEOTIDE SEQUENCE [LARGE SCALE GENOMIC DNA]</scope>
    <source>
        <strain evidence="3 4">GS</strain>
    </source>
</reference>
<dbReference type="Proteomes" id="UP000018040">
    <property type="component" value="Unassembled WGS sequence"/>
</dbReference>
<dbReference type="InterPro" id="IPR050798">
    <property type="entry name" value="YhaM_exoribonuc/phosphodiest"/>
</dbReference>
<dbReference type="InterPro" id="IPR012340">
    <property type="entry name" value="NA-bd_OB-fold"/>
</dbReference>
<dbReference type="OrthoDB" id="1751331at2759"/>
<evidence type="ECO:0000313" key="4">
    <source>
        <dbReference type="Proteomes" id="UP000018040"/>
    </source>
</evidence>
<dbReference type="VEuPathDB" id="GiardiaDB:GL50581_690"/>
<proteinExistence type="predicted"/>
<name>V6U3G7_GIAIN</name>
<evidence type="ECO:0000256" key="1">
    <source>
        <dbReference type="ARBA" id="ARBA00022801"/>
    </source>
</evidence>
<dbReference type="AlphaFoldDB" id="V6U3G7"/>
<dbReference type="Gene3D" id="2.40.50.140">
    <property type="entry name" value="Nucleic acid-binding proteins"/>
    <property type="match status" value="2"/>
</dbReference>
<evidence type="ECO:0000259" key="2">
    <source>
        <dbReference type="Pfam" id="PF08646"/>
    </source>
</evidence>
<dbReference type="VEuPathDB" id="GiardiaDB:GL50803_0013075"/>
<dbReference type="Pfam" id="PF08646">
    <property type="entry name" value="Rep_fac-A_C"/>
    <property type="match status" value="1"/>
</dbReference>
<dbReference type="GO" id="GO:0016787">
    <property type="term" value="F:hydrolase activity"/>
    <property type="evidence" value="ECO:0007669"/>
    <property type="project" value="UniProtKB-KW"/>
</dbReference>
<gene>
    <name evidence="3" type="ORF">GSB_13075</name>
</gene>
<dbReference type="InterPro" id="IPR013955">
    <property type="entry name" value="Rep_factor-A_C"/>
</dbReference>
<organism evidence="3 4">
    <name type="scientific">Giardia intestinalis</name>
    <name type="common">Giardia lamblia</name>
    <dbReference type="NCBI Taxonomy" id="5741"/>
    <lineage>
        <taxon>Eukaryota</taxon>
        <taxon>Metamonada</taxon>
        <taxon>Diplomonadida</taxon>
        <taxon>Hexamitidae</taxon>
        <taxon>Giardiinae</taxon>
        <taxon>Giardia</taxon>
    </lineage>
</organism>
<dbReference type="VEuPathDB" id="GiardiaDB:QR46_1205"/>
<sequence>VGVDCWYEYFSMDNHHLLYLILSRRLQKMAELKITRIADLVDFGQHTIRGRVLSRKPLATTRAGKPWFSFMLDDDSLDVKVDCFDDAEKFSAQISAGDIIQLEHIKISSKTPADRRFDVSRSDYKVSIKSGTVVTLLSAANAAPPPDKDKQIGSALHTVSTISDAKEVVKGLSTQVHNSVGFKSELQSESEQIHTHICTILAGISDATLVYSSPESARQWFRLDLQVVDKTGSIKVSLWTEQLEPFLSAYNMTKDDAPARLTGKIVVLSRVQFRCSERYGIQCSCVGISKVFLVDSTPSKQDDPSNLKEFRLWWASQEAKEACANLSGANVEPSSPRRDDRNAGSWKTMPYNTLGELAGSDPLRVLASLILDRNLETATYRGCASCKSALRDSPICPKCQETSAGEKYYWRIGGHISDALAHTRITIFDPHASTLMGMSADEFVEKGDEEKLRLLSKVLEVDVAVKVQQGKYDGRDRTNLIGIELAPSYVTIFDNLVGQLQAYRRSMEAFK</sequence>
<dbReference type="SUPFAM" id="SSF50249">
    <property type="entry name" value="Nucleic acid-binding proteins"/>
    <property type="match status" value="2"/>
</dbReference>
<evidence type="ECO:0000313" key="3">
    <source>
        <dbReference type="EMBL" id="ESU43805.1"/>
    </source>
</evidence>
<dbReference type="PANTHER" id="PTHR37294:SF1">
    <property type="entry name" value="3'-5' EXORIBONUCLEASE YHAM"/>
    <property type="match status" value="1"/>
</dbReference>
<dbReference type="PANTHER" id="PTHR37294">
    <property type="entry name" value="3'-5' EXORIBONUCLEASE YHAM"/>
    <property type="match status" value="1"/>
</dbReference>
<dbReference type="VEuPathDB" id="GiardiaDB:DHA2_13075"/>